<name>A0A4U8UMQ9_STECR</name>
<reference evidence="1 2" key="1">
    <citation type="journal article" date="2015" name="Genome Biol.">
        <title>Comparative genomics of Steinernema reveals deeply conserved gene regulatory networks.</title>
        <authorList>
            <person name="Dillman A.R."/>
            <person name="Macchietto M."/>
            <person name="Porter C.F."/>
            <person name="Rogers A."/>
            <person name="Williams B."/>
            <person name="Antoshechkin I."/>
            <person name="Lee M.M."/>
            <person name="Goodwin Z."/>
            <person name="Lu X."/>
            <person name="Lewis E.E."/>
            <person name="Goodrich-Blair H."/>
            <person name="Stock S.P."/>
            <person name="Adams B.J."/>
            <person name="Sternberg P.W."/>
            <person name="Mortazavi A."/>
        </authorList>
    </citation>
    <scope>NUCLEOTIDE SEQUENCE [LARGE SCALE GENOMIC DNA]</scope>
    <source>
        <strain evidence="1 2">ALL</strain>
    </source>
</reference>
<evidence type="ECO:0000313" key="1">
    <source>
        <dbReference type="EMBL" id="TMS33505.1"/>
    </source>
</evidence>
<dbReference type="EMBL" id="AZBU02000001">
    <property type="protein sequence ID" value="TMS33505.1"/>
    <property type="molecule type" value="Genomic_DNA"/>
</dbReference>
<dbReference type="EMBL" id="CM016762">
    <property type="protein sequence ID" value="TMS33505.1"/>
    <property type="molecule type" value="Genomic_DNA"/>
</dbReference>
<keyword evidence="2" id="KW-1185">Reference proteome</keyword>
<sequence>MGDNVRIMRSVRYQFDRLQATVCENHNRNEQHNRQAVEIFQHFLTKRCEAVARTGHEFSYFNEWMTLWKQNHDEAYALNVQKLNRWNRLLNNYSDFVLDGSSTPREKNRVLFCCKRIIMDDFLETFHPNLKVMENIRSTVQREMPDMLNMLV</sequence>
<proteinExistence type="predicted"/>
<accession>A0A4U8UMQ9</accession>
<dbReference type="AlphaFoldDB" id="A0A4U8UMQ9"/>
<organism evidence="1 2">
    <name type="scientific">Steinernema carpocapsae</name>
    <name type="common">Entomopathogenic nematode</name>
    <dbReference type="NCBI Taxonomy" id="34508"/>
    <lineage>
        <taxon>Eukaryota</taxon>
        <taxon>Metazoa</taxon>
        <taxon>Ecdysozoa</taxon>
        <taxon>Nematoda</taxon>
        <taxon>Chromadorea</taxon>
        <taxon>Rhabditida</taxon>
        <taxon>Tylenchina</taxon>
        <taxon>Panagrolaimomorpha</taxon>
        <taxon>Strongyloidoidea</taxon>
        <taxon>Steinernematidae</taxon>
        <taxon>Steinernema</taxon>
    </lineage>
</organism>
<comment type="caution">
    <text evidence="1">The sequence shown here is derived from an EMBL/GenBank/DDBJ whole genome shotgun (WGS) entry which is preliminary data.</text>
</comment>
<protein>
    <submittedName>
        <fullName evidence="1">Uncharacterized protein</fullName>
    </submittedName>
</protein>
<gene>
    <name evidence="1" type="ORF">L596_001237</name>
</gene>
<dbReference type="Proteomes" id="UP000298663">
    <property type="component" value="Chromosome X"/>
</dbReference>
<evidence type="ECO:0000313" key="2">
    <source>
        <dbReference type="Proteomes" id="UP000298663"/>
    </source>
</evidence>
<reference evidence="1 2" key="2">
    <citation type="journal article" date="2019" name="G3 (Bethesda)">
        <title>Hybrid Assembly of the Genome of the Entomopathogenic Nematode Steinernema carpocapsae Identifies the X-Chromosome.</title>
        <authorList>
            <person name="Serra L."/>
            <person name="Macchietto M."/>
            <person name="Macias-Munoz A."/>
            <person name="McGill C.J."/>
            <person name="Rodriguez I.M."/>
            <person name="Rodriguez B."/>
            <person name="Murad R."/>
            <person name="Mortazavi A."/>
        </authorList>
    </citation>
    <scope>NUCLEOTIDE SEQUENCE [LARGE SCALE GENOMIC DNA]</scope>
    <source>
        <strain evidence="1 2">ALL</strain>
    </source>
</reference>